<dbReference type="SUPFAM" id="SSF55874">
    <property type="entry name" value="ATPase domain of HSP90 chaperone/DNA topoisomerase II/histidine kinase"/>
    <property type="match status" value="1"/>
</dbReference>
<dbReference type="Pfam" id="PF02518">
    <property type="entry name" value="HATPase_c"/>
    <property type="match status" value="1"/>
</dbReference>
<keyword evidence="3" id="KW-0597">Phosphoprotein</keyword>
<comment type="catalytic activity">
    <reaction evidence="1">
        <text>ATP + protein L-histidine = ADP + protein N-phospho-L-histidine.</text>
        <dbReference type="EC" id="2.7.13.3"/>
    </reaction>
</comment>
<evidence type="ECO:0000256" key="2">
    <source>
        <dbReference type="ARBA" id="ARBA00012438"/>
    </source>
</evidence>
<dbReference type="GO" id="GO:0016301">
    <property type="term" value="F:kinase activity"/>
    <property type="evidence" value="ECO:0007669"/>
    <property type="project" value="UniProtKB-KW"/>
</dbReference>
<proteinExistence type="predicted"/>
<dbReference type="PANTHER" id="PTHR24421">
    <property type="entry name" value="NITRATE/NITRITE SENSOR PROTEIN NARX-RELATED"/>
    <property type="match status" value="1"/>
</dbReference>
<keyword evidence="4" id="KW-0808">Transferase</keyword>
<feature type="domain" description="Histidine kinase/HSP90-like ATPase" evidence="9">
    <location>
        <begin position="139"/>
        <end position="232"/>
    </location>
</feature>
<gene>
    <name evidence="10" type="ORF">EJO66_20225</name>
</gene>
<evidence type="ECO:0000256" key="8">
    <source>
        <dbReference type="ARBA" id="ARBA00023012"/>
    </source>
</evidence>
<keyword evidence="5" id="KW-0547">Nucleotide-binding</keyword>
<evidence type="ECO:0000256" key="1">
    <source>
        <dbReference type="ARBA" id="ARBA00000085"/>
    </source>
</evidence>
<dbReference type="RefSeq" id="WP_125965910.1">
    <property type="nucleotide sequence ID" value="NZ_RXFQ01000012.1"/>
</dbReference>
<dbReference type="EMBL" id="RXFQ01000012">
    <property type="protein sequence ID" value="RSZ32791.1"/>
    <property type="molecule type" value="Genomic_DNA"/>
</dbReference>
<evidence type="ECO:0000313" key="11">
    <source>
        <dbReference type="Proteomes" id="UP000271137"/>
    </source>
</evidence>
<dbReference type="PANTHER" id="PTHR24421:SF10">
    <property type="entry name" value="NITRATE_NITRITE SENSOR PROTEIN NARQ"/>
    <property type="match status" value="1"/>
</dbReference>
<keyword evidence="7" id="KW-0067">ATP-binding</keyword>
<accession>A0ABY0A2D1</accession>
<comment type="caution">
    <text evidence="10">The sequence shown here is derived from an EMBL/GenBank/DDBJ whole genome shotgun (WGS) entry which is preliminary data.</text>
</comment>
<sequence>MTDNLSRPETAECKNASCCPGIAASDLQIRRVREEERTRLARELHDELGSILTAAKLELACVKMKLGDVDKDIEQHFQHLNATLNAGLDFKSRIVGSLSPSSLGAASLGASLDHLAREFTLSTGIPVTVVHQGVVLPESTQLAIYRMVQESLTNVGRYAHADKVRVSLLEGGRNVVVVVADKGRGFDPARYQPGKHGIAGMRQRVEECGGQLRVTSTPGKGTRICAVIPRSADRAPYASIPLQSSRRAH</sequence>
<evidence type="ECO:0000256" key="7">
    <source>
        <dbReference type="ARBA" id="ARBA00022840"/>
    </source>
</evidence>
<dbReference type="Gene3D" id="1.20.5.1930">
    <property type="match status" value="1"/>
</dbReference>
<evidence type="ECO:0000256" key="6">
    <source>
        <dbReference type="ARBA" id="ARBA00022777"/>
    </source>
</evidence>
<evidence type="ECO:0000256" key="4">
    <source>
        <dbReference type="ARBA" id="ARBA00022679"/>
    </source>
</evidence>
<dbReference type="CDD" id="cd16917">
    <property type="entry name" value="HATPase_UhpB-NarQ-NarX-like"/>
    <property type="match status" value="1"/>
</dbReference>
<keyword evidence="6 10" id="KW-0418">Kinase</keyword>
<evidence type="ECO:0000259" key="9">
    <source>
        <dbReference type="SMART" id="SM00387"/>
    </source>
</evidence>
<dbReference type="Pfam" id="PF07730">
    <property type="entry name" value="HisKA_3"/>
    <property type="match status" value="1"/>
</dbReference>
<dbReference type="SMART" id="SM00387">
    <property type="entry name" value="HATPase_c"/>
    <property type="match status" value="1"/>
</dbReference>
<dbReference type="Gene3D" id="3.30.565.10">
    <property type="entry name" value="Histidine kinase-like ATPase, C-terminal domain"/>
    <property type="match status" value="1"/>
</dbReference>
<dbReference type="Proteomes" id="UP000271137">
    <property type="component" value="Unassembled WGS sequence"/>
</dbReference>
<keyword evidence="11" id="KW-1185">Reference proteome</keyword>
<dbReference type="InterPro" id="IPR011712">
    <property type="entry name" value="Sig_transdc_His_kin_sub3_dim/P"/>
</dbReference>
<dbReference type="InterPro" id="IPR036890">
    <property type="entry name" value="HATPase_C_sf"/>
</dbReference>
<evidence type="ECO:0000313" key="10">
    <source>
        <dbReference type="EMBL" id="RSZ32791.1"/>
    </source>
</evidence>
<organism evidence="10 11">
    <name type="scientific">Variovorax beijingensis</name>
    <dbReference type="NCBI Taxonomy" id="2496117"/>
    <lineage>
        <taxon>Bacteria</taxon>
        <taxon>Pseudomonadati</taxon>
        <taxon>Pseudomonadota</taxon>
        <taxon>Betaproteobacteria</taxon>
        <taxon>Burkholderiales</taxon>
        <taxon>Comamonadaceae</taxon>
        <taxon>Variovorax</taxon>
    </lineage>
</organism>
<dbReference type="InterPro" id="IPR050482">
    <property type="entry name" value="Sensor_HK_TwoCompSys"/>
</dbReference>
<evidence type="ECO:0000256" key="5">
    <source>
        <dbReference type="ARBA" id="ARBA00022741"/>
    </source>
</evidence>
<dbReference type="InterPro" id="IPR003594">
    <property type="entry name" value="HATPase_dom"/>
</dbReference>
<protein>
    <recommendedName>
        <fullName evidence="2">histidine kinase</fullName>
        <ecNumber evidence="2">2.7.13.3</ecNumber>
    </recommendedName>
</protein>
<keyword evidence="8" id="KW-0902">Two-component regulatory system</keyword>
<dbReference type="EC" id="2.7.13.3" evidence="2"/>
<evidence type="ECO:0000256" key="3">
    <source>
        <dbReference type="ARBA" id="ARBA00022553"/>
    </source>
</evidence>
<name>A0ABY0A2D1_9BURK</name>
<reference evidence="10 11" key="1">
    <citation type="submission" date="2018-12" db="EMBL/GenBank/DDBJ databases">
        <title>The genome sequences of strain 502.</title>
        <authorList>
            <person name="Gao J."/>
            <person name="Sun J."/>
        </authorList>
    </citation>
    <scope>NUCLEOTIDE SEQUENCE [LARGE SCALE GENOMIC DNA]</scope>
    <source>
        <strain evidence="10 11">502</strain>
    </source>
</reference>